<evidence type="ECO:0000256" key="1">
    <source>
        <dbReference type="SAM" id="Phobius"/>
    </source>
</evidence>
<accession>A0ABW1S3F3</accession>
<dbReference type="RefSeq" id="WP_137627476.1">
    <property type="nucleotide sequence ID" value="NZ_BJDJ01000002.1"/>
</dbReference>
<evidence type="ECO:0000313" key="2">
    <source>
        <dbReference type="EMBL" id="MFC6182229.1"/>
    </source>
</evidence>
<comment type="caution">
    <text evidence="2">The sequence shown here is derived from an EMBL/GenBank/DDBJ whole genome shotgun (WGS) entry which is preliminary data.</text>
</comment>
<dbReference type="Proteomes" id="UP001596282">
    <property type="component" value="Unassembled WGS sequence"/>
</dbReference>
<gene>
    <name evidence="2" type="ORF">ACFP5Y_13415</name>
</gene>
<evidence type="ECO:0000313" key="3">
    <source>
        <dbReference type="Proteomes" id="UP001596282"/>
    </source>
</evidence>
<feature type="transmembrane region" description="Helical" evidence="1">
    <location>
        <begin position="105"/>
        <end position="127"/>
    </location>
</feature>
<keyword evidence="1" id="KW-1133">Transmembrane helix</keyword>
<name>A0ABW1S3F3_9LACO</name>
<protein>
    <recommendedName>
        <fullName evidence="4">Cell surface protein</fullName>
    </recommendedName>
</protein>
<keyword evidence="3" id="KW-1185">Reference proteome</keyword>
<keyword evidence="1" id="KW-0472">Membrane</keyword>
<keyword evidence="1" id="KW-0812">Transmembrane</keyword>
<dbReference type="EMBL" id="JBHSSC010000044">
    <property type="protein sequence ID" value="MFC6182229.1"/>
    <property type="molecule type" value="Genomic_DNA"/>
</dbReference>
<organism evidence="2 3">
    <name type="scientific">Lactiplantibacillus daowaiensis</name>
    <dbReference type="NCBI Taxonomy" id="2559918"/>
    <lineage>
        <taxon>Bacteria</taxon>
        <taxon>Bacillati</taxon>
        <taxon>Bacillota</taxon>
        <taxon>Bacilli</taxon>
        <taxon>Lactobacillales</taxon>
        <taxon>Lactobacillaceae</taxon>
        <taxon>Lactiplantibacillus</taxon>
    </lineage>
</organism>
<proteinExistence type="predicted"/>
<sequence length="138" mass="15284">MRKLWVSLGVALGLLVLFGRPVLADHSSTTELTVQFYQGPKTSRQVETAKINALIPDGQTVYHQVTKTPVTKKAQSTETDASMGAAIAAIRHGRLPQTSERQWQLYRLVGGLLLLMLILSGVLWYQLKRSDDGSVKHE</sequence>
<evidence type="ECO:0008006" key="4">
    <source>
        <dbReference type="Google" id="ProtNLM"/>
    </source>
</evidence>
<reference evidence="3" key="1">
    <citation type="journal article" date="2019" name="Int. J. Syst. Evol. Microbiol.">
        <title>The Global Catalogue of Microorganisms (GCM) 10K type strain sequencing project: providing services to taxonomists for standard genome sequencing and annotation.</title>
        <authorList>
            <consortium name="The Broad Institute Genomics Platform"/>
            <consortium name="The Broad Institute Genome Sequencing Center for Infectious Disease"/>
            <person name="Wu L."/>
            <person name="Ma J."/>
        </authorList>
    </citation>
    <scope>NUCLEOTIDE SEQUENCE [LARGE SCALE GENOMIC DNA]</scope>
    <source>
        <strain evidence="3">CCM 8933</strain>
    </source>
</reference>